<feature type="transmembrane region" description="Helical" evidence="2">
    <location>
        <begin position="407"/>
        <end position="424"/>
    </location>
</feature>
<evidence type="ECO:0000256" key="1">
    <source>
        <dbReference type="SAM" id="MobiDB-lite"/>
    </source>
</evidence>
<protein>
    <submittedName>
        <fullName evidence="4">DUF3367 domain-containing protein</fullName>
    </submittedName>
</protein>
<feature type="transmembrane region" description="Helical" evidence="2">
    <location>
        <begin position="294"/>
        <end position="317"/>
    </location>
</feature>
<sequence>MRRHVTTFRSTVAGLSVLLALIVALNGLGSFYTDVKPEVYLAPWHMFGQYLSAWTATPYLGSASYNVGLVPVLLVTGALRGVGLSPEWAFKVFHFTLWMLAAWGAARLLRALTSRAGRWAGLAVGVLYLANPYSVQAGSTLAILLPYALFPWLLIAFVRALRQSGGWRAWRCWVWPAVFGLVFFAMSGMNVAVVPIFELVALIPLMIFARLDWGMSWRHILGVLARCALFVIGVSIYWLVPSAAALSHGTQIVNTSETISSIAQVSSFTEVLRGLGMWPLYGQGSGAAWVPEDAVYVTSPMIIMLTMLWPTLGLVALRWCRGLLRGLVTALVAVAAVVMVGAFPSENDPASPFGHLLVWFLHLPGMGAFRTTNKIGALLALGFALAIGAAAVRLGPRLMRRDGATPVVWAVGFSLLFAWTLPALTNRLYTSQMDVPGYWHQAADALNQGNPQSSVLFLPGQVAPSYRWTAQRPDDVANSLLTRTAIIPETTPNASAPGGNFLMSMDDTLQDGVVPPSTISDYARYLGSDQILLRHDTNWEDAGGARPAATSQTLSNDPGLRGQANYGSPGEFVSNGVPDGYSEQESLLPPLQVYQVKDATTSVRAEATKNSLLVAGDGWAVPEMSAAGLLKGTPTFQYAQNVPAGGVSSYLGGQHTLVLTDTNARRAAIPNRLTAGEGALLTANQSAPDMRTLGTNPEDQTVLVRSGATVSATSEGSAFFAMPYGVPANALDDDPQSAWLFGDFHRAAGQVLTIHEPSPVTFDKIRIAQTSSGASKIGNVTVRVGHKTVTQQLPDSGYATFDIGGVSASTVTATIDSQRGGGGNLVGIRDIQMAGPRAVGTARTPTTFDQRYQAMSPAEKARFDETPLDVLLSRVQNTPSPGDDTETGLRRLVSLPDQRTFTTAATARVDGSLEQAYDDVAGLPRSITATSSDFYFHLADERASMAADGKPGTAWVPGGPMKGAWWQLAGPTRTIRAVTIDQQHGPGDTSGKNTLWAQRVSVSIDGKKVTSGDVKPGGKTTLHFPAHTGKTVRVTIDRISGPLKGVPARFVSIATGLTMKPTTPGPQDAVTGSDRRCLTVATVDGQPVRMRPTTSQLAGADDQGTSWVGCGTLTLQAGERRIEQAPGFTVDSLAFTDVQSKTSAAPTAPVYRVTHDGSSAKTISLTSQGSAAVVISQSYDPRWQATANGKDLGPPQIIDGYSVGWILPKAGHYTVKIRYTPQTTANVAIGISLATLLLAVFLIVMGGVRRTIFDLDAVPDERDQPVAGLLPGLPRTVTELVLVLLAAFTVGWAGLVAAVAMVALLRWRRVPSWWLQVAGAALVLASAVVYLLVLGDLRGQVSAYGVYKSMWPHYLAGAGLVIALTGALRGRGRPRGSRGQHSTQEDHNE</sequence>
<evidence type="ECO:0000313" key="5">
    <source>
        <dbReference type="Proteomes" id="UP000320244"/>
    </source>
</evidence>
<dbReference type="GO" id="GO:0016740">
    <property type="term" value="F:transferase activity"/>
    <property type="evidence" value="ECO:0007669"/>
    <property type="project" value="InterPro"/>
</dbReference>
<dbReference type="InterPro" id="IPR021798">
    <property type="entry name" value="AftD_N"/>
</dbReference>
<feature type="transmembrane region" description="Helical" evidence="2">
    <location>
        <begin position="1225"/>
        <end position="1248"/>
    </location>
</feature>
<feature type="transmembrane region" description="Helical" evidence="2">
    <location>
        <begin position="168"/>
        <end position="186"/>
    </location>
</feature>
<dbReference type="Pfam" id="PF11847">
    <property type="entry name" value="GT-C_AftD"/>
    <property type="match status" value="1"/>
</dbReference>
<proteinExistence type="predicted"/>
<keyword evidence="2" id="KW-1133">Transmembrane helix</keyword>
<accession>A0A563E3N5</accession>
<evidence type="ECO:0000256" key="2">
    <source>
        <dbReference type="SAM" id="Phobius"/>
    </source>
</evidence>
<feature type="transmembrane region" description="Helical" evidence="2">
    <location>
        <begin position="1353"/>
        <end position="1370"/>
    </location>
</feature>
<feature type="transmembrane region" description="Helical" evidence="2">
    <location>
        <begin position="350"/>
        <end position="369"/>
    </location>
</feature>
<gene>
    <name evidence="4" type="ORF">FGL98_06820</name>
</gene>
<reference evidence="4 5" key="1">
    <citation type="submission" date="2019-05" db="EMBL/GenBank/DDBJ databases">
        <authorList>
            <person name="Lee S.D."/>
        </authorList>
    </citation>
    <scope>NUCLEOTIDE SEQUENCE [LARGE SCALE GENOMIC DNA]</scope>
    <source>
        <strain evidence="4 5">C5-26</strain>
    </source>
</reference>
<keyword evidence="2" id="KW-0812">Transmembrane</keyword>
<dbReference type="InterPro" id="IPR008979">
    <property type="entry name" value="Galactose-bd-like_sf"/>
</dbReference>
<feature type="transmembrane region" description="Helical" evidence="2">
    <location>
        <begin position="376"/>
        <end position="395"/>
    </location>
</feature>
<comment type="caution">
    <text evidence="4">The sequence shown here is derived from an EMBL/GenBank/DDBJ whole genome shotgun (WGS) entry which is preliminary data.</text>
</comment>
<reference evidence="4 5" key="2">
    <citation type="submission" date="2019-08" db="EMBL/GenBank/DDBJ databases">
        <title>Jejuicoccus antrihumi gen. nov., sp. nov., a new member of the family Dermacoccaceae isolated from a cave.</title>
        <authorList>
            <person name="Schumann P."/>
            <person name="Kim I.S."/>
        </authorList>
    </citation>
    <scope>NUCLEOTIDE SEQUENCE [LARGE SCALE GENOMIC DNA]</scope>
    <source>
        <strain evidence="4 5">C5-26</strain>
    </source>
</reference>
<feature type="transmembrane region" description="Helical" evidence="2">
    <location>
        <begin position="88"/>
        <end position="109"/>
    </location>
</feature>
<keyword evidence="5" id="KW-1185">Reference proteome</keyword>
<dbReference type="Gene3D" id="2.60.120.260">
    <property type="entry name" value="Galactose-binding domain-like"/>
    <property type="match status" value="1"/>
</dbReference>
<evidence type="ECO:0000259" key="3">
    <source>
        <dbReference type="Pfam" id="PF11847"/>
    </source>
</evidence>
<dbReference type="EMBL" id="VCQV01000007">
    <property type="protein sequence ID" value="TWP37127.1"/>
    <property type="molecule type" value="Genomic_DNA"/>
</dbReference>
<feature type="transmembrane region" description="Helical" evidence="2">
    <location>
        <begin position="324"/>
        <end position="344"/>
    </location>
</feature>
<evidence type="ECO:0000313" key="4">
    <source>
        <dbReference type="EMBL" id="TWP37127.1"/>
    </source>
</evidence>
<feature type="transmembrane region" description="Helical" evidence="2">
    <location>
        <begin position="1280"/>
        <end position="1305"/>
    </location>
</feature>
<dbReference type="RefSeq" id="WP_146315992.1">
    <property type="nucleotide sequence ID" value="NZ_VCQV01000007.1"/>
</dbReference>
<feature type="region of interest" description="Disordered" evidence="1">
    <location>
        <begin position="543"/>
        <end position="584"/>
    </location>
</feature>
<feature type="transmembrane region" description="Helical" evidence="2">
    <location>
        <begin position="141"/>
        <end position="161"/>
    </location>
</feature>
<feature type="region of interest" description="Disordered" evidence="1">
    <location>
        <begin position="1370"/>
        <end position="1389"/>
    </location>
</feature>
<feature type="transmembrane region" description="Helical" evidence="2">
    <location>
        <begin position="1312"/>
        <end position="1333"/>
    </location>
</feature>
<dbReference type="Proteomes" id="UP000320244">
    <property type="component" value="Unassembled WGS sequence"/>
</dbReference>
<feature type="transmembrane region" description="Helical" evidence="2">
    <location>
        <begin position="12"/>
        <end position="32"/>
    </location>
</feature>
<organism evidence="4 5">
    <name type="scientific">Leekyejoonella antrihumi</name>
    <dbReference type="NCBI Taxonomy" id="1660198"/>
    <lineage>
        <taxon>Bacteria</taxon>
        <taxon>Bacillati</taxon>
        <taxon>Actinomycetota</taxon>
        <taxon>Actinomycetes</taxon>
        <taxon>Micrococcales</taxon>
        <taxon>Dermacoccaceae</taxon>
        <taxon>Leekyejoonella</taxon>
    </lineage>
</organism>
<feature type="transmembrane region" description="Helical" evidence="2">
    <location>
        <begin position="223"/>
        <end position="240"/>
    </location>
</feature>
<dbReference type="OrthoDB" id="5242711at2"/>
<feature type="transmembrane region" description="Helical" evidence="2">
    <location>
        <begin position="192"/>
        <end position="211"/>
    </location>
</feature>
<feature type="domain" description="Alpha-(1-&gt;3)-arabinofuranosyltransferase N-terminal GT-C" evidence="3">
    <location>
        <begin position="19"/>
        <end position="685"/>
    </location>
</feature>
<keyword evidence="2" id="KW-0472">Membrane</keyword>
<name>A0A563E3N5_9MICO</name>
<dbReference type="SUPFAM" id="SSF49785">
    <property type="entry name" value="Galactose-binding domain-like"/>
    <property type="match status" value="1"/>
</dbReference>